<evidence type="ECO:0000256" key="1">
    <source>
        <dbReference type="SAM" id="Phobius"/>
    </source>
</evidence>
<evidence type="ECO:0000313" key="2">
    <source>
        <dbReference type="EMBL" id="VAW64447.1"/>
    </source>
</evidence>
<dbReference type="AlphaFoldDB" id="A0A3B0XMN3"/>
<protein>
    <recommendedName>
        <fullName evidence="3">DUF4845 domain-containing protein</fullName>
    </recommendedName>
</protein>
<keyword evidence="1" id="KW-0472">Membrane</keyword>
<dbReference type="EMBL" id="UOFG01000233">
    <property type="protein sequence ID" value="VAW64447.1"/>
    <property type="molecule type" value="Genomic_DNA"/>
</dbReference>
<name>A0A3B0XMN3_9ZZZZ</name>
<evidence type="ECO:0008006" key="3">
    <source>
        <dbReference type="Google" id="ProtNLM"/>
    </source>
</evidence>
<accession>A0A3B0XMN3</accession>
<dbReference type="Pfam" id="PF16137">
    <property type="entry name" value="DUF4845"/>
    <property type="match status" value="1"/>
</dbReference>
<feature type="transmembrane region" description="Helical" evidence="1">
    <location>
        <begin position="12"/>
        <end position="35"/>
    </location>
</feature>
<proteinExistence type="predicted"/>
<gene>
    <name evidence="2" type="ORF">MNBD_GAMMA11-1222</name>
</gene>
<keyword evidence="1" id="KW-0812">Transmembrane</keyword>
<dbReference type="InterPro" id="IPR032314">
    <property type="entry name" value="DUF4845"/>
</dbReference>
<reference evidence="2" key="1">
    <citation type="submission" date="2018-06" db="EMBL/GenBank/DDBJ databases">
        <authorList>
            <person name="Zhirakovskaya E."/>
        </authorList>
    </citation>
    <scope>NUCLEOTIDE SEQUENCE</scope>
</reference>
<keyword evidence="1" id="KW-1133">Transmembrane helix</keyword>
<sequence length="124" mass="14085">MNKKQSGLTMISWMVVIGFLAVQIIMGLRIVPVYINYHAVKSVMDSLPIDPDIKGKSAKNIKKVLSKRLKIENLYDLARDKEAFKFKKIKGGYNLTAHYESRGPIMGNLEFVATFDHQVDILTK</sequence>
<organism evidence="2">
    <name type="scientific">hydrothermal vent metagenome</name>
    <dbReference type="NCBI Taxonomy" id="652676"/>
    <lineage>
        <taxon>unclassified sequences</taxon>
        <taxon>metagenomes</taxon>
        <taxon>ecological metagenomes</taxon>
    </lineage>
</organism>